<feature type="compositionally biased region" description="Basic and acidic residues" evidence="1">
    <location>
        <begin position="170"/>
        <end position="183"/>
    </location>
</feature>
<feature type="compositionally biased region" description="Polar residues" evidence="1">
    <location>
        <begin position="29"/>
        <end position="41"/>
    </location>
</feature>
<gene>
    <name evidence="2" type="ORF">KUF71_005849</name>
</gene>
<protein>
    <submittedName>
        <fullName evidence="2">Immunoglobulin A1 protease autotransporter</fullName>
    </submittedName>
</protein>
<sequence length="378" mass="41304">MIDLQHETPPAETNTRQQKQNDEAGIEKPSTNTKEQHTSGSECGPPPPPPDPRLEPPPASAPAPAQHEPRILVATVTTRQRVQPLASNDEGAVNHAQQDSASQPPPQQEHSWQPPPQQESASQPPPQQEPAWQPPPQEQPQPPWSQDQPPDVPAPAKDHSDLPQDNIKSSLKEIICDLERADLADGPSDQADAPPESQKPQEPQVNGEATLPNGHLTDSAEERRKRMDRQTSTTTLEQALLKEHTDGTLAALAALLSPAARTSVSVAPPAPPPPPQSPPQPQPPRQPKIPIHNLNHLLQSVQIAHELNMLNRSEETIHESASEEQHYINHIPWTGANATTAGSIWSPTGRRCPSGRGGREETRRDQTRPPYLNEIPSR</sequence>
<feature type="compositionally biased region" description="Pro residues" evidence="1">
    <location>
        <begin position="268"/>
        <end position="287"/>
    </location>
</feature>
<feature type="compositionally biased region" description="Pro residues" evidence="1">
    <location>
        <begin position="103"/>
        <end position="143"/>
    </location>
</feature>
<dbReference type="AlphaFoldDB" id="A0AAE1H666"/>
<dbReference type="GO" id="GO:0008233">
    <property type="term" value="F:peptidase activity"/>
    <property type="evidence" value="ECO:0007669"/>
    <property type="project" value="UniProtKB-KW"/>
</dbReference>
<feature type="compositionally biased region" description="Pro residues" evidence="1">
    <location>
        <begin position="44"/>
        <end position="61"/>
    </location>
</feature>
<feature type="compositionally biased region" description="Basic and acidic residues" evidence="1">
    <location>
        <begin position="218"/>
        <end position="229"/>
    </location>
</feature>
<evidence type="ECO:0000256" key="1">
    <source>
        <dbReference type="SAM" id="MobiDB-lite"/>
    </source>
</evidence>
<dbReference type="GO" id="GO:0006508">
    <property type="term" value="P:proteolysis"/>
    <property type="evidence" value="ECO:0007669"/>
    <property type="project" value="UniProtKB-KW"/>
</dbReference>
<keyword evidence="2" id="KW-0645">Protease</keyword>
<feature type="region of interest" description="Disordered" evidence="1">
    <location>
        <begin position="339"/>
        <end position="378"/>
    </location>
</feature>
<reference evidence="2" key="2">
    <citation type="journal article" date="2023" name="BMC Genomics">
        <title>Pest status, molecular evolution, and epigenetic factors derived from the genome assembly of Frankliniella fusca, a thysanopteran phytovirus vector.</title>
        <authorList>
            <person name="Catto M.A."/>
            <person name="Labadie P.E."/>
            <person name="Jacobson A.L."/>
            <person name="Kennedy G.G."/>
            <person name="Srinivasan R."/>
            <person name="Hunt B.G."/>
        </authorList>
    </citation>
    <scope>NUCLEOTIDE SEQUENCE</scope>
    <source>
        <strain evidence="2">PL_HMW_Pooled</strain>
    </source>
</reference>
<keyword evidence="2" id="KW-0378">Hydrolase</keyword>
<name>A0AAE1H666_9NEOP</name>
<dbReference type="EMBL" id="JAHWGI010000440">
    <property type="protein sequence ID" value="KAK3915542.1"/>
    <property type="molecule type" value="Genomic_DNA"/>
</dbReference>
<evidence type="ECO:0000313" key="3">
    <source>
        <dbReference type="Proteomes" id="UP001219518"/>
    </source>
</evidence>
<reference evidence="2" key="1">
    <citation type="submission" date="2021-07" db="EMBL/GenBank/DDBJ databases">
        <authorList>
            <person name="Catto M.A."/>
            <person name="Jacobson A."/>
            <person name="Kennedy G."/>
            <person name="Labadie P."/>
            <person name="Hunt B.G."/>
            <person name="Srinivasan R."/>
        </authorList>
    </citation>
    <scope>NUCLEOTIDE SEQUENCE</scope>
    <source>
        <strain evidence="2">PL_HMW_Pooled</strain>
        <tissue evidence="2">Head</tissue>
    </source>
</reference>
<feature type="region of interest" description="Disordered" evidence="1">
    <location>
        <begin position="1"/>
        <end position="242"/>
    </location>
</feature>
<comment type="caution">
    <text evidence="2">The sequence shown here is derived from an EMBL/GenBank/DDBJ whole genome shotgun (WGS) entry which is preliminary data.</text>
</comment>
<proteinExistence type="predicted"/>
<evidence type="ECO:0000313" key="2">
    <source>
        <dbReference type="EMBL" id="KAK3915542.1"/>
    </source>
</evidence>
<keyword evidence="3" id="KW-1185">Reference proteome</keyword>
<feature type="compositionally biased region" description="Basic and acidic residues" evidence="1">
    <location>
        <begin position="357"/>
        <end position="367"/>
    </location>
</feature>
<feature type="region of interest" description="Disordered" evidence="1">
    <location>
        <begin position="260"/>
        <end position="290"/>
    </location>
</feature>
<organism evidence="2 3">
    <name type="scientific">Frankliniella fusca</name>
    <dbReference type="NCBI Taxonomy" id="407009"/>
    <lineage>
        <taxon>Eukaryota</taxon>
        <taxon>Metazoa</taxon>
        <taxon>Ecdysozoa</taxon>
        <taxon>Arthropoda</taxon>
        <taxon>Hexapoda</taxon>
        <taxon>Insecta</taxon>
        <taxon>Pterygota</taxon>
        <taxon>Neoptera</taxon>
        <taxon>Paraneoptera</taxon>
        <taxon>Thysanoptera</taxon>
        <taxon>Terebrantia</taxon>
        <taxon>Thripoidea</taxon>
        <taxon>Thripidae</taxon>
        <taxon>Frankliniella</taxon>
    </lineage>
</organism>
<accession>A0AAE1H666</accession>
<dbReference type="Proteomes" id="UP001219518">
    <property type="component" value="Unassembled WGS sequence"/>
</dbReference>